<proteinExistence type="predicted"/>
<keyword evidence="1" id="KW-0732">Signal</keyword>
<gene>
    <name evidence="3" type="ORF">NVS89_14325</name>
</gene>
<accession>A0A9X2PJF4</accession>
<dbReference type="Proteomes" id="UP001151088">
    <property type="component" value="Unassembled WGS sequence"/>
</dbReference>
<evidence type="ECO:0000313" key="4">
    <source>
        <dbReference type="Proteomes" id="UP001151088"/>
    </source>
</evidence>
<sequence>MAALALAAALLPAPTPAKADELKTVNVIMPLPRSANFYPIVAGEALGYFADEGIEVNLLPSSTTVPYVAFVQNGQAELAMLDAPQTFQAVQAGIKIKVIYEAHQKAPEGVAVLADSPYKSVVDLKGKTVGLVSDRDLVTLTIALNHKGVPISDVHTVVVGEAGPTMASALKSGRVVAIAGATPDWLSLEAAGMDIRLITPTEMEDQPANSFVVSADRMDELRKTLEGFFRAYSKGMEVAKIDPQVLSAMLKKAVPEEWPNEEFGQKFVDASVDLAYSITDKKGDVQAEVWKAVQPPLVKVGELKAEIDPATFLDASIIGPANDYSRDEIVADVAAWKQKNM</sequence>
<feature type="signal peptide" evidence="1">
    <location>
        <begin position="1"/>
        <end position="19"/>
    </location>
</feature>
<dbReference type="RefSeq" id="WP_258733435.1">
    <property type="nucleotide sequence ID" value="NZ_JANTHZ010000006.1"/>
</dbReference>
<reference evidence="3" key="1">
    <citation type="submission" date="2022-08" db="EMBL/GenBank/DDBJ databases">
        <authorList>
            <person name="Li F."/>
        </authorList>
    </citation>
    <scope>NUCLEOTIDE SEQUENCE</scope>
    <source>
        <strain evidence="3">MQZ15Z-1</strain>
    </source>
</reference>
<dbReference type="InterPro" id="IPR015168">
    <property type="entry name" value="SsuA/THI5"/>
</dbReference>
<dbReference type="PANTHER" id="PTHR31528">
    <property type="entry name" value="4-AMINO-5-HYDROXYMETHYL-2-METHYLPYRIMIDINE PHOSPHATE SYNTHASE THI11-RELATED"/>
    <property type="match status" value="1"/>
</dbReference>
<protein>
    <submittedName>
        <fullName evidence="3">ABC transporter substrate-binding protein</fullName>
    </submittedName>
</protein>
<organism evidence="3 4">
    <name type="scientific">Ancylobacter mangrovi</name>
    <dbReference type="NCBI Taxonomy" id="2972472"/>
    <lineage>
        <taxon>Bacteria</taxon>
        <taxon>Pseudomonadati</taxon>
        <taxon>Pseudomonadota</taxon>
        <taxon>Alphaproteobacteria</taxon>
        <taxon>Hyphomicrobiales</taxon>
        <taxon>Xanthobacteraceae</taxon>
        <taxon>Ancylobacter</taxon>
    </lineage>
</organism>
<dbReference type="EMBL" id="JANTHZ010000006">
    <property type="protein sequence ID" value="MCS0496277.1"/>
    <property type="molecule type" value="Genomic_DNA"/>
</dbReference>
<dbReference type="GO" id="GO:0009228">
    <property type="term" value="P:thiamine biosynthetic process"/>
    <property type="evidence" value="ECO:0007669"/>
    <property type="project" value="InterPro"/>
</dbReference>
<evidence type="ECO:0000259" key="2">
    <source>
        <dbReference type="Pfam" id="PF09084"/>
    </source>
</evidence>
<dbReference type="Gene3D" id="3.40.190.10">
    <property type="entry name" value="Periplasmic binding protein-like II"/>
    <property type="match status" value="2"/>
</dbReference>
<dbReference type="Pfam" id="PF09084">
    <property type="entry name" value="NMT1"/>
    <property type="match status" value="1"/>
</dbReference>
<evidence type="ECO:0000313" key="3">
    <source>
        <dbReference type="EMBL" id="MCS0496277.1"/>
    </source>
</evidence>
<comment type="caution">
    <text evidence="3">The sequence shown here is derived from an EMBL/GenBank/DDBJ whole genome shotgun (WGS) entry which is preliminary data.</text>
</comment>
<dbReference type="PANTHER" id="PTHR31528:SF15">
    <property type="entry name" value="RIBOFLAVIN-BINDING PROTEIN RIBY"/>
    <property type="match status" value="1"/>
</dbReference>
<feature type="chain" id="PRO_5040910137" evidence="1">
    <location>
        <begin position="20"/>
        <end position="341"/>
    </location>
</feature>
<keyword evidence="4" id="KW-1185">Reference proteome</keyword>
<dbReference type="SUPFAM" id="SSF53850">
    <property type="entry name" value="Periplasmic binding protein-like II"/>
    <property type="match status" value="1"/>
</dbReference>
<name>A0A9X2PJF4_9HYPH</name>
<evidence type="ECO:0000256" key="1">
    <source>
        <dbReference type="SAM" id="SignalP"/>
    </source>
</evidence>
<dbReference type="InterPro" id="IPR027939">
    <property type="entry name" value="NMT1/THI5"/>
</dbReference>
<feature type="domain" description="SsuA/THI5-like" evidence="2">
    <location>
        <begin position="35"/>
        <end position="244"/>
    </location>
</feature>
<dbReference type="AlphaFoldDB" id="A0A9X2PJF4"/>